<keyword evidence="3" id="KW-1185">Reference proteome</keyword>
<dbReference type="GO" id="GO:0007035">
    <property type="term" value="P:vacuolar acidification"/>
    <property type="evidence" value="ECO:0007669"/>
    <property type="project" value="TreeGrafter"/>
</dbReference>
<gene>
    <name evidence="2" type="ORF">VHEMI04463</name>
</gene>
<proteinExistence type="predicted"/>
<dbReference type="InterPro" id="IPR022033">
    <property type="entry name" value="Rav1p_C"/>
</dbReference>
<protein>
    <recommendedName>
        <fullName evidence="1">RAVE complex protein Rav1 C-terminal domain-containing protein</fullName>
    </recommendedName>
</protein>
<dbReference type="PANTHER" id="PTHR13950">
    <property type="entry name" value="RABCONNECTIN-RELATED"/>
    <property type="match status" value="1"/>
</dbReference>
<dbReference type="EMBL" id="CDHN01000002">
    <property type="protein sequence ID" value="CEJ87604.1"/>
    <property type="molecule type" value="Genomic_DNA"/>
</dbReference>
<feature type="domain" description="RAVE complex protein Rav1 C-terminal" evidence="1">
    <location>
        <begin position="605"/>
        <end position="1239"/>
    </location>
</feature>
<dbReference type="InterPro" id="IPR036322">
    <property type="entry name" value="WD40_repeat_dom_sf"/>
</dbReference>
<reference evidence="2 3" key="1">
    <citation type="journal article" date="2015" name="Genome Announc.">
        <title>Draft Genome Sequence and Gene Annotation of the Entomopathogenic Fungus Verticillium hemipterigenum.</title>
        <authorList>
            <person name="Horn F."/>
            <person name="Habel A."/>
            <person name="Scharf D.H."/>
            <person name="Dworschak J."/>
            <person name="Brakhage A.A."/>
            <person name="Guthke R."/>
            <person name="Hertweck C."/>
            <person name="Linde J."/>
        </authorList>
    </citation>
    <scope>NUCLEOTIDE SEQUENCE [LARGE SCALE GENOMIC DNA]</scope>
</reference>
<dbReference type="HOGENOM" id="CLU_000310_0_1_1"/>
<dbReference type="SUPFAM" id="SSF50978">
    <property type="entry name" value="WD40 repeat-like"/>
    <property type="match status" value="1"/>
</dbReference>
<dbReference type="GO" id="GO:0043291">
    <property type="term" value="C:RAVE complex"/>
    <property type="evidence" value="ECO:0007669"/>
    <property type="project" value="TreeGrafter"/>
</dbReference>
<dbReference type="PANTHER" id="PTHR13950:SF9">
    <property type="entry name" value="RABCONNECTIN-3A"/>
    <property type="match status" value="1"/>
</dbReference>
<sequence>MSIVLPGKPSSKLQALACGCWRNYHINAYITGAAFTVIDGSKSTIQTIYDESDDELESIAIDDATGKISVGTISVVRIYKPSSSPDDPLKWALEYTIDIPHSSSTGCSLSWGRDEELLVANQYLSLFSLKSEPQHIWEKSLPSESKTASISYDSAYIVSLSAADRVPKVWRRLAYGNDGVRFDFTYLPHPNVVTSVKWRKPVHIDQANNNILYTFCIDGIVRVWIPTDTSDGLHWLQWGTINVNSAFLKDIPTSHTWVIGILDGRDFTAAVESAVQHRMNDDHTTDDIAMDHLVAIANKTPEICIAFSTSGLMAIWALENVCPETATRPKVLDVSRIESKSFETLLGFFRTSQPEHTEVHTYYDKDAGRISILLHEFDGRIGVISGDIAELINPISTDSALVLDKIWTGHSDSITKIVRNFGGSAIVSRTENKECTVWKHVHGDKGGAKRGLDQLSNIAMNDSILKISVLRKGRFVVLLGQKYLSLWDCRMQNAVLVHQIEYSISGIPLCLIVLPRPQVSDSLTAHLAMVTTGGCGLAWRISLPSYGAMAASMEAGIVEFCSFTLPINEPLASVLPVDPAGTSPVVSGFLDVFARDVAVSYTKNGRIDFWTAQVDTDKGRVDWLSTSYTDTGMVDPALASGSTLKKAALVNSTRSQLTIWDIGGSRLEFQEDYTNSNSIQDLDWTSTPDSQSILSVGFQYKVILLSQMRFDYLNRGPAWAQIREINIRDLTPHPVGDSVWLGDGHLVTGVGNQLFIHDRKMTSSDATMTDLRLPQKRDGAWDLFDAVQRFNGPLALFHPQFLSQCILAGKATLVRNILTALSRTLRYLIPGEGVDDYLGLDPSDVYLPDAPVERHGAGVGAFTTNSYDAAETGYDSFSEQTSTSIHEHLTKLRIPQLSGHEQIQLMDIVECVALVDKHRRSIDENGSRFMLFFRQHALRKGRTSQIHLSWREINWAYHSNSQDILLDFVIRQSHKSMKWEDARESGIFMWLSDSGAVKAQFEAIARNEYTDGDTRDPVGCSLFYLALRKKNVLQGLWRMAMGNKEQAATQRLLANDFDDPKWKRVALKNAYALLSKRRFRYAAAFFLLAGSLDDAVDVCLKQLKDLQLAIAISRVYGGDESPVTRRILQDEVLVLAADEGDRWLASWAFWMLGRKDMAVRALITPVYALLETPASPGLKSRHFLTDDPALVVLYAQLRQQTLQTLRGAAKISPGVEWEFVLHSAKLYDRMGCDLLGLDLVRNWEFQMSSNSGFAGDRNPLTLLRRRSSLIVNDLSSAEVKLMGASKTPARAAVPTTFDEPDASSLLDSFGF</sequence>
<dbReference type="Pfam" id="PF12234">
    <property type="entry name" value="Rav1p_C"/>
    <property type="match status" value="1"/>
</dbReference>
<evidence type="ECO:0000313" key="2">
    <source>
        <dbReference type="EMBL" id="CEJ87604.1"/>
    </source>
</evidence>
<dbReference type="STRING" id="1531966.A0A0A1TGD2"/>
<accession>A0A0A1TGD2</accession>
<organism evidence="2 3">
    <name type="scientific">[Torrubiella] hemipterigena</name>
    <dbReference type="NCBI Taxonomy" id="1531966"/>
    <lineage>
        <taxon>Eukaryota</taxon>
        <taxon>Fungi</taxon>
        <taxon>Dikarya</taxon>
        <taxon>Ascomycota</taxon>
        <taxon>Pezizomycotina</taxon>
        <taxon>Sordariomycetes</taxon>
        <taxon>Hypocreomycetidae</taxon>
        <taxon>Hypocreales</taxon>
        <taxon>Clavicipitaceae</taxon>
        <taxon>Clavicipitaceae incertae sedis</taxon>
        <taxon>'Torrubiella' clade</taxon>
    </lineage>
</organism>
<dbReference type="OrthoDB" id="342131at2759"/>
<dbReference type="InterPro" id="IPR052208">
    <property type="entry name" value="DmX-like/RAVE_component"/>
</dbReference>
<evidence type="ECO:0000313" key="3">
    <source>
        <dbReference type="Proteomes" id="UP000039046"/>
    </source>
</evidence>
<dbReference type="Proteomes" id="UP000039046">
    <property type="component" value="Unassembled WGS sequence"/>
</dbReference>
<evidence type="ECO:0000259" key="1">
    <source>
        <dbReference type="Pfam" id="PF12234"/>
    </source>
</evidence>
<name>A0A0A1TGD2_9HYPO</name>